<accession>A0A1G7MNT6</accession>
<feature type="transmembrane region" description="Helical" evidence="1">
    <location>
        <begin position="21"/>
        <end position="41"/>
    </location>
</feature>
<name>A0A1G7MNT6_9ACTN</name>
<feature type="transmembrane region" description="Helical" evidence="1">
    <location>
        <begin position="61"/>
        <end position="82"/>
    </location>
</feature>
<dbReference type="Proteomes" id="UP000198863">
    <property type="component" value="Unassembled WGS sequence"/>
</dbReference>
<dbReference type="EMBL" id="FNCF01000001">
    <property type="protein sequence ID" value="SDF63367.1"/>
    <property type="molecule type" value="Genomic_DNA"/>
</dbReference>
<evidence type="ECO:0000313" key="3">
    <source>
        <dbReference type="Proteomes" id="UP000198863"/>
    </source>
</evidence>
<keyword evidence="1" id="KW-0472">Membrane</keyword>
<sequence>MATIGVHTRPVTTTRVRDDTWVWALAGLALGLFGLGFVVRWQCTRGTCALGRHEWLFDLDAIGGLPRLFTTSLFLAATVVAVRVAARSAGLRRLWWAAVSLIGVGLVFAKLVSAHSVMEGVDGRGLTLLVGTVATVVGLPLLARLGRAWGVPGARAVVLALAVYALAALGLDQLTGLVAGLDPSPLPDAAATFVEELGEALAALGVLAVVVRRLPGRSRHAAER</sequence>
<keyword evidence="1" id="KW-1133">Transmembrane helix</keyword>
<gene>
    <name evidence="2" type="ORF">SAMN05660324_0729</name>
</gene>
<reference evidence="3" key="1">
    <citation type="submission" date="2016-10" db="EMBL/GenBank/DDBJ databases">
        <authorList>
            <person name="Varghese N."/>
            <person name="Submissions S."/>
        </authorList>
    </citation>
    <scope>NUCLEOTIDE SEQUENCE [LARGE SCALE GENOMIC DNA]</scope>
    <source>
        <strain evidence="3">DSM 44526</strain>
    </source>
</reference>
<keyword evidence="1" id="KW-0812">Transmembrane</keyword>
<organism evidence="2 3">
    <name type="scientific">Klenkia brasiliensis</name>
    <dbReference type="NCBI Taxonomy" id="333142"/>
    <lineage>
        <taxon>Bacteria</taxon>
        <taxon>Bacillati</taxon>
        <taxon>Actinomycetota</taxon>
        <taxon>Actinomycetes</taxon>
        <taxon>Geodermatophilales</taxon>
        <taxon>Geodermatophilaceae</taxon>
        <taxon>Klenkia</taxon>
    </lineage>
</organism>
<feature type="transmembrane region" description="Helical" evidence="1">
    <location>
        <begin position="125"/>
        <end position="145"/>
    </location>
</feature>
<proteinExistence type="predicted"/>
<dbReference type="AlphaFoldDB" id="A0A1G7MNT6"/>
<feature type="transmembrane region" description="Helical" evidence="1">
    <location>
        <begin position="197"/>
        <end position="214"/>
    </location>
</feature>
<feature type="transmembrane region" description="Helical" evidence="1">
    <location>
        <begin position="94"/>
        <end position="113"/>
    </location>
</feature>
<keyword evidence="3" id="KW-1185">Reference proteome</keyword>
<evidence type="ECO:0000256" key="1">
    <source>
        <dbReference type="SAM" id="Phobius"/>
    </source>
</evidence>
<evidence type="ECO:0000313" key="2">
    <source>
        <dbReference type="EMBL" id="SDF63367.1"/>
    </source>
</evidence>
<protein>
    <submittedName>
        <fullName evidence="2">Uncharacterized protein</fullName>
    </submittedName>
</protein>
<feature type="transmembrane region" description="Helical" evidence="1">
    <location>
        <begin position="157"/>
        <end position="177"/>
    </location>
</feature>